<reference evidence="2 3" key="1">
    <citation type="submission" date="2015-11" db="EMBL/GenBank/DDBJ databases">
        <authorList>
            <person name="Zhang Y."/>
            <person name="Guo Z."/>
        </authorList>
    </citation>
    <scope>NUCLEOTIDE SEQUENCE [LARGE SCALE GENOMIC DNA]</scope>
    <source>
        <strain evidence="2 3">KCTC 12086</strain>
    </source>
</reference>
<dbReference type="PATRIC" id="fig|161398.10.peg.2605"/>
<gene>
    <name evidence="2" type="ORF">PP2015_2551</name>
</gene>
<proteinExistence type="predicted"/>
<keyword evidence="3" id="KW-1185">Reference proteome</keyword>
<name>A0A0S2K413_9GAMM</name>
<keyword evidence="1" id="KW-0472">Membrane</keyword>
<evidence type="ECO:0000313" key="3">
    <source>
        <dbReference type="Proteomes" id="UP000061457"/>
    </source>
</evidence>
<organism evidence="2 3">
    <name type="scientific">Pseudoalteromonas phenolica</name>
    <dbReference type="NCBI Taxonomy" id="161398"/>
    <lineage>
        <taxon>Bacteria</taxon>
        <taxon>Pseudomonadati</taxon>
        <taxon>Pseudomonadota</taxon>
        <taxon>Gammaproteobacteria</taxon>
        <taxon>Alteromonadales</taxon>
        <taxon>Pseudoalteromonadaceae</taxon>
        <taxon>Pseudoalteromonas</taxon>
    </lineage>
</organism>
<dbReference type="Proteomes" id="UP000061457">
    <property type="component" value="Chromosome I"/>
</dbReference>
<sequence>MANELTLVSLLATPVISLFAVYLSIELFKRVGQLNLWG</sequence>
<keyword evidence="1" id="KW-1133">Transmembrane helix</keyword>
<evidence type="ECO:0000256" key="1">
    <source>
        <dbReference type="SAM" id="Phobius"/>
    </source>
</evidence>
<protein>
    <submittedName>
        <fullName evidence="2">Uncharacterized protein</fullName>
    </submittedName>
</protein>
<keyword evidence="1" id="KW-0812">Transmembrane</keyword>
<dbReference type="AlphaFoldDB" id="A0A0S2K413"/>
<dbReference type="KEGG" id="pphe:PP2015_2551"/>
<feature type="transmembrane region" description="Helical" evidence="1">
    <location>
        <begin position="6"/>
        <end position="25"/>
    </location>
</feature>
<evidence type="ECO:0000313" key="2">
    <source>
        <dbReference type="EMBL" id="ALO43041.1"/>
    </source>
</evidence>
<dbReference type="EMBL" id="CP013187">
    <property type="protein sequence ID" value="ALO43041.1"/>
    <property type="molecule type" value="Genomic_DNA"/>
</dbReference>
<accession>A0A0S2K413</accession>
<dbReference type="STRING" id="161398.PP2015_2551"/>